<keyword evidence="3 7" id="KW-0547">Nucleotide-binding</keyword>
<dbReference type="HAMAP" id="MF_00957">
    <property type="entry name" value="PolyA_pol"/>
    <property type="match status" value="1"/>
</dbReference>
<evidence type="ECO:0000256" key="8">
    <source>
        <dbReference type="RuleBase" id="RU003953"/>
    </source>
</evidence>
<dbReference type="Pfam" id="PF12627">
    <property type="entry name" value="PolyA_pol_RNAbd"/>
    <property type="match status" value="1"/>
</dbReference>
<evidence type="ECO:0000259" key="11">
    <source>
        <dbReference type="Pfam" id="PF12626"/>
    </source>
</evidence>
<dbReference type="NCBIfam" id="TIGR01942">
    <property type="entry name" value="pcnB"/>
    <property type="match status" value="1"/>
</dbReference>
<evidence type="ECO:0000256" key="5">
    <source>
        <dbReference type="ARBA" id="ARBA00022884"/>
    </source>
</evidence>
<dbReference type="InterPro" id="IPR010206">
    <property type="entry name" value="PolA_pol_I"/>
</dbReference>
<feature type="compositionally biased region" description="Polar residues" evidence="9">
    <location>
        <begin position="404"/>
        <end position="415"/>
    </location>
</feature>
<dbReference type="GO" id="GO:0003723">
    <property type="term" value="F:RNA binding"/>
    <property type="evidence" value="ECO:0007669"/>
    <property type="project" value="UniProtKB-UniRule"/>
</dbReference>
<protein>
    <recommendedName>
        <fullName evidence="7">Poly(A) polymerase I</fullName>
        <shortName evidence="7">PAP I</shortName>
        <ecNumber evidence="7">2.7.7.19</ecNumber>
    </recommendedName>
</protein>
<dbReference type="InterPro" id="IPR052191">
    <property type="entry name" value="tRNA_ntf/polyA_polymerase_I"/>
</dbReference>
<accession>A0A3P2A6S8</accession>
<dbReference type="GO" id="GO:0006397">
    <property type="term" value="P:mRNA processing"/>
    <property type="evidence" value="ECO:0007669"/>
    <property type="project" value="UniProtKB-KW"/>
</dbReference>
<feature type="region of interest" description="Disordered" evidence="9">
    <location>
        <begin position="400"/>
        <end position="441"/>
    </location>
</feature>
<comment type="catalytic activity">
    <reaction evidence="7">
        <text>RNA(n) + ATP = RNA(n)-3'-adenine ribonucleotide + diphosphate</text>
        <dbReference type="Rhea" id="RHEA:11332"/>
        <dbReference type="Rhea" id="RHEA-COMP:14527"/>
        <dbReference type="Rhea" id="RHEA-COMP:17347"/>
        <dbReference type="ChEBI" id="CHEBI:30616"/>
        <dbReference type="ChEBI" id="CHEBI:33019"/>
        <dbReference type="ChEBI" id="CHEBI:140395"/>
        <dbReference type="ChEBI" id="CHEBI:173115"/>
        <dbReference type="EC" id="2.7.7.19"/>
    </reaction>
</comment>
<name>A0A3P2A6S8_9NEIS</name>
<evidence type="ECO:0000256" key="7">
    <source>
        <dbReference type="HAMAP-Rule" id="MF_00957"/>
    </source>
</evidence>
<evidence type="ECO:0000313" key="14">
    <source>
        <dbReference type="Proteomes" id="UP000269923"/>
    </source>
</evidence>
<evidence type="ECO:0000259" key="12">
    <source>
        <dbReference type="Pfam" id="PF12627"/>
    </source>
</evidence>
<comment type="function">
    <text evidence="7">Adds poly(A) tail to the 3' end of many RNAs, which usually targets these RNAs for decay. Plays a significant role in the global control of gene expression, through influencing the rate of transcript degradation, and in the general RNA quality control.</text>
</comment>
<dbReference type="InterPro" id="IPR025866">
    <property type="entry name" value="PolyA_pol_arg_C_dom"/>
</dbReference>
<dbReference type="Pfam" id="PF01743">
    <property type="entry name" value="PolyA_pol"/>
    <property type="match status" value="1"/>
</dbReference>
<dbReference type="EC" id="2.7.7.19" evidence="7"/>
<evidence type="ECO:0000256" key="9">
    <source>
        <dbReference type="SAM" id="MobiDB-lite"/>
    </source>
</evidence>
<feature type="compositionally biased region" description="Basic residues" evidence="9">
    <location>
        <begin position="421"/>
        <end position="431"/>
    </location>
</feature>
<evidence type="ECO:0000256" key="3">
    <source>
        <dbReference type="ARBA" id="ARBA00022741"/>
    </source>
</evidence>
<dbReference type="CDD" id="cd05398">
    <property type="entry name" value="NT_ClassII-CCAase"/>
    <property type="match status" value="1"/>
</dbReference>
<dbReference type="STRING" id="1121352.GCA_000620925_01260"/>
<dbReference type="InterPro" id="IPR032828">
    <property type="entry name" value="PolyA_RNA-bd"/>
</dbReference>
<dbReference type="Gene3D" id="3.30.460.10">
    <property type="entry name" value="Beta Polymerase, domain 2"/>
    <property type="match status" value="1"/>
</dbReference>
<feature type="compositionally biased region" description="Polar residues" evidence="9">
    <location>
        <begin position="432"/>
        <end position="441"/>
    </location>
</feature>
<keyword evidence="5 7" id="KW-0694">RNA-binding</keyword>
<dbReference type="InterPro" id="IPR002646">
    <property type="entry name" value="PolA_pol_head_dom"/>
</dbReference>
<keyword evidence="14" id="KW-1185">Reference proteome</keyword>
<dbReference type="GO" id="GO:0043633">
    <property type="term" value="P:polyadenylation-dependent RNA catabolic process"/>
    <property type="evidence" value="ECO:0007669"/>
    <property type="project" value="InterPro"/>
</dbReference>
<dbReference type="SUPFAM" id="SSF81301">
    <property type="entry name" value="Nucleotidyltransferase"/>
    <property type="match status" value="1"/>
</dbReference>
<dbReference type="InterPro" id="IPR043519">
    <property type="entry name" value="NT_sf"/>
</dbReference>
<keyword evidence="6 7" id="KW-0804">Transcription</keyword>
<dbReference type="GO" id="GO:0005524">
    <property type="term" value="F:ATP binding"/>
    <property type="evidence" value="ECO:0007669"/>
    <property type="project" value="UniProtKB-UniRule"/>
</dbReference>
<keyword evidence="4 7" id="KW-0067">ATP-binding</keyword>
<dbReference type="EMBL" id="RQYC01000009">
    <property type="protein sequence ID" value="RRD89930.1"/>
    <property type="molecule type" value="Genomic_DNA"/>
</dbReference>
<feature type="domain" description="Poly A polymerase head" evidence="10">
    <location>
        <begin position="46"/>
        <end position="167"/>
    </location>
</feature>
<dbReference type="PANTHER" id="PTHR43051:SF1">
    <property type="entry name" value="POLYNUCLEOTIDE ADENYLYLTRANSFERASE FAMILY PROTEIN"/>
    <property type="match status" value="1"/>
</dbReference>
<evidence type="ECO:0000256" key="1">
    <source>
        <dbReference type="ARBA" id="ARBA00022664"/>
    </source>
</evidence>
<dbReference type="Pfam" id="PF12626">
    <property type="entry name" value="PolyA_pol_arg_C"/>
    <property type="match status" value="1"/>
</dbReference>
<keyword evidence="1 7" id="KW-0507">mRNA processing</keyword>
<evidence type="ECO:0000313" key="13">
    <source>
        <dbReference type="EMBL" id="RRD89930.1"/>
    </source>
</evidence>
<feature type="active site" evidence="7">
    <location>
        <position position="66"/>
    </location>
</feature>
<comment type="similarity">
    <text evidence="7 8">Belongs to the tRNA nucleotidyltransferase/poly(A) polymerase family.</text>
</comment>
<reference evidence="13 14" key="1">
    <citation type="submission" date="2018-11" db="EMBL/GenBank/DDBJ databases">
        <title>Genomes From Bacteria Associated with the Canine Oral Cavity: a Test Case for Automated Genome-Based Taxonomic Assignment.</title>
        <authorList>
            <person name="Coil D.A."/>
            <person name="Jospin G."/>
            <person name="Darling A.E."/>
            <person name="Wallis C."/>
            <person name="Davis I.J."/>
            <person name="Harris S."/>
            <person name="Eisen J.A."/>
            <person name="Holcombe L.J."/>
            <person name="O'Flynn C."/>
        </authorList>
    </citation>
    <scope>NUCLEOTIDE SEQUENCE [LARGE SCALE GENOMIC DNA]</scope>
    <source>
        <strain evidence="13 14">COT-280</strain>
    </source>
</reference>
<dbReference type="PANTHER" id="PTHR43051">
    <property type="entry name" value="POLYNUCLEOTIDE ADENYLYLTRANSFERASE FAMILY PROTEIN"/>
    <property type="match status" value="1"/>
</dbReference>
<evidence type="ECO:0000259" key="10">
    <source>
        <dbReference type="Pfam" id="PF01743"/>
    </source>
</evidence>
<feature type="active site" evidence="7">
    <location>
        <position position="64"/>
    </location>
</feature>
<proteinExistence type="inferred from homology"/>
<dbReference type="AlphaFoldDB" id="A0A3P2A6S8"/>
<dbReference type="GO" id="GO:1990817">
    <property type="term" value="F:poly(A) RNA polymerase activity"/>
    <property type="evidence" value="ECO:0007669"/>
    <property type="project" value="UniProtKB-UniRule"/>
</dbReference>
<keyword evidence="13" id="KW-0548">Nucleotidyltransferase</keyword>
<dbReference type="Gene3D" id="1.10.3090.10">
    <property type="entry name" value="cca-adding enzyme, domain 2"/>
    <property type="match status" value="1"/>
</dbReference>
<feature type="domain" description="Polymerase A arginine-rich C-terminal" evidence="11">
    <location>
        <begin position="309"/>
        <end position="430"/>
    </location>
</feature>
<dbReference type="Proteomes" id="UP000269923">
    <property type="component" value="Unassembled WGS sequence"/>
</dbReference>
<evidence type="ECO:0000256" key="2">
    <source>
        <dbReference type="ARBA" id="ARBA00022679"/>
    </source>
</evidence>
<dbReference type="OrthoDB" id="9805698at2"/>
<feature type="active site" evidence="7">
    <location>
        <position position="137"/>
    </location>
</feature>
<organism evidence="13 14">
    <name type="scientific">Conchiformibius steedae</name>
    <dbReference type="NCBI Taxonomy" id="153493"/>
    <lineage>
        <taxon>Bacteria</taxon>
        <taxon>Pseudomonadati</taxon>
        <taxon>Pseudomonadota</taxon>
        <taxon>Betaproteobacteria</taxon>
        <taxon>Neisseriales</taxon>
        <taxon>Neisseriaceae</taxon>
        <taxon>Conchiformibius</taxon>
    </lineage>
</organism>
<comment type="caution">
    <text evidence="13">The sequence shown here is derived from an EMBL/GenBank/DDBJ whole genome shotgun (WGS) entry which is preliminary data.</text>
</comment>
<dbReference type="RefSeq" id="WP_124795023.1">
    <property type="nucleotide sequence ID" value="NZ_RQYC01000009.1"/>
</dbReference>
<keyword evidence="2 7" id="KW-0808">Transferase</keyword>
<dbReference type="SUPFAM" id="SSF81891">
    <property type="entry name" value="Poly A polymerase C-terminal region-like"/>
    <property type="match status" value="1"/>
</dbReference>
<gene>
    <name evidence="7 13" type="primary">pcnB</name>
    <name evidence="13" type="ORF">EII21_06845</name>
</gene>
<evidence type="ECO:0000256" key="6">
    <source>
        <dbReference type="ARBA" id="ARBA00023163"/>
    </source>
</evidence>
<evidence type="ECO:0000256" key="4">
    <source>
        <dbReference type="ARBA" id="ARBA00022840"/>
    </source>
</evidence>
<feature type="domain" description="tRNA nucleotidyltransferase/poly(A) polymerase RNA and SrmB- binding" evidence="12">
    <location>
        <begin position="195"/>
        <end position="254"/>
    </location>
</feature>
<sequence length="441" mass="48864">MIKQWIKKKLAKNATTGEVRRAVNLSVGGTAAVSIIRKLVQAGYEAYLVGGAVRDLLLGVQPKDFDVVTNATPEQVKALFRRSRIVGRRFPIVHVPMGAETVEVSTFRSGQVRQNDAGRVVRDNAYGTMAQDAVRRDFTCNALYYDVIKGEMIDFHQGMVDIAARRLVMIGDVAERYCEDPVRILRAVRLSGKLGFEVAAETAAPIAAAVHLLAREPQSRLFDELLKILFCGYAEACLRQLAVLGVGDEVHPFLSVLQQGLEQDTVVAQALRGTDARVREGKTVSAGFVLAALLWARVRPLWQRNIGRGQSPAAAMGDAVLQIRGGFERDWGVPQRYSAVMREIWLMQPQFAHQRGGRPFRLLAQPRFRAAYDFLLIRAAAGEADAQTAEWWTRFQAANEAQRKQMTAAQPNTASGDAPAKKKRRRRRRKSATSANKALES</sequence>